<proteinExistence type="predicted"/>
<dbReference type="OrthoDB" id="6191410at2"/>
<organism evidence="2 3">
    <name type="scientific">Maribrevibacterium harenarium</name>
    <dbReference type="NCBI Taxonomy" id="2589817"/>
    <lineage>
        <taxon>Bacteria</taxon>
        <taxon>Pseudomonadati</taxon>
        <taxon>Pseudomonadota</taxon>
        <taxon>Gammaproteobacteria</taxon>
        <taxon>Oceanospirillales</taxon>
        <taxon>Oceanospirillaceae</taxon>
        <taxon>Maribrevibacterium</taxon>
    </lineage>
</organism>
<dbReference type="Gene3D" id="3.40.50.150">
    <property type="entry name" value="Vaccinia Virus protein VP39"/>
    <property type="match status" value="1"/>
</dbReference>
<dbReference type="InterPro" id="IPR029063">
    <property type="entry name" value="SAM-dependent_MTases_sf"/>
</dbReference>
<dbReference type="Pfam" id="PF08241">
    <property type="entry name" value="Methyltransf_11"/>
    <property type="match status" value="1"/>
</dbReference>
<dbReference type="RefSeq" id="WP_140588779.1">
    <property type="nucleotide sequence ID" value="NZ_VFRR01000016.1"/>
</dbReference>
<dbReference type="GO" id="GO:0032259">
    <property type="term" value="P:methylation"/>
    <property type="evidence" value="ECO:0007669"/>
    <property type="project" value="UniProtKB-KW"/>
</dbReference>
<keyword evidence="3" id="KW-1185">Reference proteome</keyword>
<comment type="caution">
    <text evidence="2">The sequence shown here is derived from an EMBL/GenBank/DDBJ whole genome shotgun (WGS) entry which is preliminary data.</text>
</comment>
<dbReference type="GO" id="GO:0008757">
    <property type="term" value="F:S-adenosylmethionine-dependent methyltransferase activity"/>
    <property type="evidence" value="ECO:0007669"/>
    <property type="project" value="InterPro"/>
</dbReference>
<evidence type="ECO:0000313" key="2">
    <source>
        <dbReference type="EMBL" id="TPE51281.1"/>
    </source>
</evidence>
<dbReference type="AlphaFoldDB" id="A0A501WWE2"/>
<dbReference type="EMBL" id="VFRR01000016">
    <property type="protein sequence ID" value="TPE51281.1"/>
    <property type="molecule type" value="Genomic_DNA"/>
</dbReference>
<dbReference type="Proteomes" id="UP000315901">
    <property type="component" value="Unassembled WGS sequence"/>
</dbReference>
<protein>
    <submittedName>
        <fullName evidence="2">Class I SAM-dependent methyltransferase</fullName>
    </submittedName>
</protein>
<reference evidence="2 3" key="1">
    <citation type="submission" date="2019-06" db="EMBL/GenBank/DDBJ databases">
        <title>A novel bacterium of genus Marinomonas, isolated from coastal sand.</title>
        <authorList>
            <person name="Huang H."/>
            <person name="Mo K."/>
            <person name="Hu Y."/>
        </authorList>
    </citation>
    <scope>NUCLEOTIDE SEQUENCE [LARGE SCALE GENOMIC DNA]</scope>
    <source>
        <strain evidence="2 3">HB171799</strain>
    </source>
</reference>
<evidence type="ECO:0000259" key="1">
    <source>
        <dbReference type="Pfam" id="PF08241"/>
    </source>
</evidence>
<keyword evidence="2" id="KW-0808">Transferase</keyword>
<sequence>MLNGQARQFFQEWYQTSLGERLLSEEHEAIEQALDHVIGYYLLIQSPLKQLQLHNHRMRETLNIAPVLELGAPANTVVATMDELPFDGDGLDAIVLHHTLDLSENPHRDLHEVARTLLPSGKLIIVGFNPWSTWGLRRPFVKRNRAPWAARFISPARIEDWLKVAGLTLDKREFVGFDVPLQSDRWRNRCSGLGRGMQSINLPFGCVYVLTATKQTRRYIPIKPRWSAAKVRVPPLTKPTIKEVGFTPNHEKISE</sequence>
<evidence type="ECO:0000313" key="3">
    <source>
        <dbReference type="Proteomes" id="UP000315901"/>
    </source>
</evidence>
<accession>A0A501WWE2</accession>
<keyword evidence="2" id="KW-0489">Methyltransferase</keyword>
<gene>
    <name evidence="2" type="ORF">FJM67_09570</name>
</gene>
<feature type="domain" description="Methyltransferase type 11" evidence="1">
    <location>
        <begin position="74"/>
        <end position="125"/>
    </location>
</feature>
<name>A0A501WWE2_9GAMM</name>
<dbReference type="SUPFAM" id="SSF53335">
    <property type="entry name" value="S-adenosyl-L-methionine-dependent methyltransferases"/>
    <property type="match status" value="1"/>
</dbReference>
<dbReference type="InterPro" id="IPR013216">
    <property type="entry name" value="Methyltransf_11"/>
</dbReference>